<organism evidence="1 2">
    <name type="scientific">Azomonas macrocytogenes</name>
    <name type="common">Azotobacter macrocytogenes</name>
    <dbReference type="NCBI Taxonomy" id="69962"/>
    <lineage>
        <taxon>Bacteria</taxon>
        <taxon>Pseudomonadati</taxon>
        <taxon>Pseudomonadota</taxon>
        <taxon>Gammaproteobacteria</taxon>
        <taxon>Pseudomonadales</taxon>
        <taxon>Pseudomonadaceae</taxon>
        <taxon>Azomonas</taxon>
    </lineage>
</organism>
<dbReference type="RefSeq" id="WP_246336105.1">
    <property type="nucleotide sequence ID" value="NZ_JACHXI010000035.1"/>
</dbReference>
<name>A0A839T794_AZOMA</name>
<protein>
    <submittedName>
        <fullName evidence="1">Uncharacterized protein</fullName>
    </submittedName>
</protein>
<evidence type="ECO:0000313" key="1">
    <source>
        <dbReference type="EMBL" id="MBB3105351.1"/>
    </source>
</evidence>
<dbReference type="Proteomes" id="UP000549250">
    <property type="component" value="Unassembled WGS sequence"/>
</dbReference>
<keyword evidence="2" id="KW-1185">Reference proteome</keyword>
<sequence length="175" mass="21003">MSYSERLDFHAKEIGFNNYQHFLLSLAKLSDDRIGKINTRLMRLACARALPRPSRHYYEFIAHKDRRMRFYSHWLGWDKRGQEVRVPRLMNAPYRVPDLRERLDAPVYVIETHAQLLAWRHKWQGMAYIAQQLAELELRPAFNRKQGVVPGIRSEDINLEEDYSHNYATWYPSRK</sequence>
<comment type="caution">
    <text evidence="1">The sequence shown here is derived from an EMBL/GenBank/DDBJ whole genome shotgun (WGS) entry which is preliminary data.</text>
</comment>
<gene>
    <name evidence="1" type="ORF">FHR87_003787</name>
</gene>
<reference evidence="1 2" key="1">
    <citation type="submission" date="2020-08" db="EMBL/GenBank/DDBJ databases">
        <title>Genomic Encyclopedia of Type Strains, Phase III (KMG-III): the genomes of soil and plant-associated and newly described type strains.</title>
        <authorList>
            <person name="Whitman W."/>
        </authorList>
    </citation>
    <scope>NUCLEOTIDE SEQUENCE [LARGE SCALE GENOMIC DNA]</scope>
    <source>
        <strain evidence="1 2">CECT 4462</strain>
    </source>
</reference>
<dbReference type="EMBL" id="JACHXI010000035">
    <property type="protein sequence ID" value="MBB3105351.1"/>
    <property type="molecule type" value="Genomic_DNA"/>
</dbReference>
<evidence type="ECO:0000313" key="2">
    <source>
        <dbReference type="Proteomes" id="UP000549250"/>
    </source>
</evidence>
<dbReference type="AlphaFoldDB" id="A0A839T794"/>
<accession>A0A839T794</accession>
<proteinExistence type="predicted"/>